<feature type="transmembrane region" description="Helical" evidence="1">
    <location>
        <begin position="121"/>
        <end position="148"/>
    </location>
</feature>
<keyword evidence="1" id="KW-1133">Transmembrane helix</keyword>
<proteinExistence type="predicted"/>
<dbReference type="EMBL" id="MG989216">
    <property type="protein sequence ID" value="AWU48801.1"/>
    <property type="molecule type" value="Genomic_DNA"/>
</dbReference>
<feature type="transmembrane region" description="Helical" evidence="1">
    <location>
        <begin position="47"/>
        <end position="72"/>
    </location>
</feature>
<keyword evidence="1" id="KW-0472">Membrane</keyword>
<name>A0A344A210_9HEMI</name>
<organism evidence="2">
    <name type="scientific">Aacanthocnema dobsoni</name>
    <dbReference type="NCBI Taxonomy" id="399255"/>
    <lineage>
        <taxon>Eukaryota</taxon>
        <taxon>Metazoa</taxon>
        <taxon>Ecdysozoa</taxon>
        <taxon>Arthropoda</taxon>
        <taxon>Hexapoda</taxon>
        <taxon>Insecta</taxon>
        <taxon>Pterygota</taxon>
        <taxon>Neoptera</taxon>
        <taxon>Paraneoptera</taxon>
        <taxon>Hemiptera</taxon>
        <taxon>Sternorrhyncha</taxon>
        <taxon>Psylloidea</taxon>
        <taxon>Triozidae</taxon>
        <taxon>Aacanthocnema</taxon>
    </lineage>
</organism>
<accession>A0A344A210</accession>
<evidence type="ECO:0000256" key="1">
    <source>
        <dbReference type="SAM" id="Phobius"/>
    </source>
</evidence>
<reference evidence="2" key="1">
    <citation type="submission" date="2018-02" db="EMBL/GenBank/DDBJ databases">
        <title>Resolving the psyllid tree of life: Phylogenomic analysis of the superfamily Psylloidea (Hemiptera).</title>
        <authorList>
            <person name="Percy D.M."/>
            <person name="Sveinsson S."/>
            <person name="Lemmon A.R."/>
            <person name="Lemmon E.M."/>
            <person name="Ouvrard D."/>
            <person name="Burckhardt D."/>
        </authorList>
    </citation>
    <scope>NUCLEOTIDE SEQUENCE</scope>
    <source>
        <strain evidence="2">DP2.ca.7180013952077_circ</strain>
    </source>
</reference>
<keyword evidence="2" id="KW-0496">Mitochondrion</keyword>
<feature type="transmembrane region" description="Helical" evidence="1">
    <location>
        <begin position="84"/>
        <end position="101"/>
    </location>
</feature>
<dbReference type="AlphaFoldDB" id="A0A344A210"/>
<keyword evidence="1" id="KW-0812">Transmembrane</keyword>
<protein>
    <submittedName>
        <fullName evidence="2">NADH dehydrogenase subunit 6</fullName>
    </submittedName>
</protein>
<feature type="transmembrane region" description="Helical" evidence="1">
    <location>
        <begin position="21"/>
        <end position="41"/>
    </location>
</feature>
<evidence type="ECO:0000313" key="2">
    <source>
        <dbReference type="EMBL" id="AWU48801.1"/>
    </source>
</evidence>
<gene>
    <name evidence="2" type="primary">nad6</name>
</gene>
<sequence length="159" mass="18518">MKICVTLLMTMSIMINSMNTPLSMGLCLLIQTIFTCISMRLLTNSSWMPLTMFLMMVSGLMIIFMYVTSICSNNKFKFLNINKMLLLSMPLMFILNNFNSFPFNNDSMQLSDLFNNEFTKLYSYMNIFSSLFMFMYLLIVLIVIVNLISNIKGPLRKKY</sequence>
<geneLocation type="mitochondrion" evidence="2"/>